<dbReference type="RefSeq" id="WP_380677093.1">
    <property type="nucleotide sequence ID" value="NZ_CP173186.1"/>
</dbReference>
<dbReference type="SMART" id="SM00421">
    <property type="entry name" value="HTH_LUXR"/>
    <property type="match status" value="1"/>
</dbReference>
<dbReference type="EMBL" id="JBHLXG010000017">
    <property type="protein sequence ID" value="MFC0227970.1"/>
    <property type="molecule type" value="Genomic_DNA"/>
</dbReference>
<accession>A0ABV6EGD6</accession>
<dbReference type="Gene3D" id="1.10.10.10">
    <property type="entry name" value="Winged helix-like DNA-binding domain superfamily/Winged helix DNA-binding domain"/>
    <property type="match status" value="1"/>
</dbReference>
<evidence type="ECO:0000256" key="1">
    <source>
        <dbReference type="ARBA" id="ARBA00023015"/>
    </source>
</evidence>
<dbReference type="InterPro" id="IPR000792">
    <property type="entry name" value="Tscrpt_reg_LuxR_C"/>
</dbReference>
<evidence type="ECO:0000256" key="2">
    <source>
        <dbReference type="ARBA" id="ARBA00023125"/>
    </source>
</evidence>
<dbReference type="PANTHER" id="PTHR44688:SF16">
    <property type="entry name" value="DNA-BINDING TRANSCRIPTIONAL ACTIVATOR DEVR_DOSR"/>
    <property type="match status" value="1"/>
</dbReference>
<dbReference type="Proteomes" id="UP001589792">
    <property type="component" value="Unassembled WGS sequence"/>
</dbReference>
<evidence type="ECO:0000256" key="3">
    <source>
        <dbReference type="ARBA" id="ARBA00023159"/>
    </source>
</evidence>
<dbReference type="CDD" id="cd06170">
    <property type="entry name" value="LuxR_C_like"/>
    <property type="match status" value="1"/>
</dbReference>
<gene>
    <name evidence="6" type="ORF">ACFFJ3_15950</name>
</gene>
<keyword evidence="1" id="KW-0805">Transcription regulation</keyword>
<evidence type="ECO:0000313" key="7">
    <source>
        <dbReference type="Proteomes" id="UP001589792"/>
    </source>
</evidence>
<proteinExistence type="predicted"/>
<evidence type="ECO:0000256" key="4">
    <source>
        <dbReference type="ARBA" id="ARBA00023163"/>
    </source>
</evidence>
<keyword evidence="4" id="KW-0804">Transcription</keyword>
<dbReference type="InterPro" id="IPR016032">
    <property type="entry name" value="Sig_transdc_resp-reg_C-effctor"/>
</dbReference>
<evidence type="ECO:0000313" key="6">
    <source>
        <dbReference type="EMBL" id="MFC0227970.1"/>
    </source>
</evidence>
<feature type="domain" description="HTH luxR-type" evidence="5">
    <location>
        <begin position="114"/>
        <end position="183"/>
    </location>
</feature>
<dbReference type="Pfam" id="PF00196">
    <property type="entry name" value="GerE"/>
    <property type="match status" value="1"/>
</dbReference>
<evidence type="ECO:0000259" key="5">
    <source>
        <dbReference type="PROSITE" id="PS50043"/>
    </source>
</evidence>
<keyword evidence="3" id="KW-0010">Activator</keyword>
<organism evidence="6 7">
    <name type="scientific">Serratia aquatilis</name>
    <dbReference type="NCBI Taxonomy" id="1737515"/>
    <lineage>
        <taxon>Bacteria</taxon>
        <taxon>Pseudomonadati</taxon>
        <taxon>Pseudomonadota</taxon>
        <taxon>Gammaproteobacteria</taxon>
        <taxon>Enterobacterales</taxon>
        <taxon>Yersiniaceae</taxon>
        <taxon>Serratia</taxon>
    </lineage>
</organism>
<sequence length="183" mass="20962">MKILIVDNDKIFSEGLKHVLIEYFGSKSIRVKFEETVNINTNYSMAFISSDKLAQYRCADTMINSDVVFIIQSSMVPTRDVHNARVQYIQRNQSANTILSQIDMMYAQPVLQYGIESIRPLTKRETAVLSYYSRGLTNVQIGQILGINQKTVSTHKTKAMTKLNLKHKGDFRCWLVAHPREKA</sequence>
<dbReference type="InterPro" id="IPR036388">
    <property type="entry name" value="WH-like_DNA-bd_sf"/>
</dbReference>
<reference evidence="6 7" key="1">
    <citation type="submission" date="2024-09" db="EMBL/GenBank/DDBJ databases">
        <authorList>
            <person name="Sun Q."/>
            <person name="Mori K."/>
        </authorList>
    </citation>
    <scope>NUCLEOTIDE SEQUENCE [LARGE SCALE GENOMIC DNA]</scope>
    <source>
        <strain evidence="6 7">CCM 8626</strain>
    </source>
</reference>
<dbReference type="PROSITE" id="PS50043">
    <property type="entry name" value="HTH_LUXR_2"/>
    <property type="match status" value="1"/>
</dbReference>
<keyword evidence="2" id="KW-0238">DNA-binding</keyword>
<dbReference type="PANTHER" id="PTHR44688">
    <property type="entry name" value="DNA-BINDING TRANSCRIPTIONAL ACTIVATOR DEVR_DOSR"/>
    <property type="match status" value="1"/>
</dbReference>
<dbReference type="PRINTS" id="PR00038">
    <property type="entry name" value="HTHLUXR"/>
</dbReference>
<protein>
    <submittedName>
        <fullName evidence="6">Helix-turn-helix transcriptional regulator</fullName>
    </submittedName>
</protein>
<comment type="caution">
    <text evidence="6">The sequence shown here is derived from an EMBL/GenBank/DDBJ whole genome shotgun (WGS) entry which is preliminary data.</text>
</comment>
<keyword evidence="7" id="KW-1185">Reference proteome</keyword>
<dbReference type="SUPFAM" id="SSF46894">
    <property type="entry name" value="C-terminal effector domain of the bipartite response regulators"/>
    <property type="match status" value="1"/>
</dbReference>
<name>A0ABV6EGD6_9GAMM</name>